<keyword evidence="2" id="KW-1185">Reference proteome</keyword>
<sequence>MPLRNTERSIELAWTRALQDVRDHAALLAAANSVTVPGSDEEWYDVASAQASIRSGTSGSGLWQQKQWRAAFEVLFFKVPKSFQQTAQQDDLLFFVPLDVAQGAKGKLFVRRRLAELPKDLQEDAPGCSTVDWHQSLLLNLVMQTTWELSTAALRDEDRYLLGDQARSLGVPLKDDITLVTKRVYASTTFSPVQSRPGQRNLEKEPDVIYPRLCFVIEDFGEAYDALVLRENGWIFWSPKQSGETAPLQYHTQAPQPQQAGTQASIERRKSSIGANDPGKQVVITTGLIEFEELQDVIGGGLFGPATNTDCHIRLQLPGKHLEFPVDALAAHILQLPQDKT</sequence>
<reference evidence="1 2" key="1">
    <citation type="journal article" date="2024" name="Nat. Commun.">
        <title>Phylogenomics reveals the evolutionary origins of lichenization in chlorophyte algae.</title>
        <authorList>
            <person name="Puginier C."/>
            <person name="Libourel C."/>
            <person name="Otte J."/>
            <person name="Skaloud P."/>
            <person name="Haon M."/>
            <person name="Grisel S."/>
            <person name="Petersen M."/>
            <person name="Berrin J.G."/>
            <person name="Delaux P.M."/>
            <person name="Dal Grande F."/>
            <person name="Keller J."/>
        </authorList>
    </citation>
    <scope>NUCLEOTIDE SEQUENCE [LARGE SCALE GENOMIC DNA]</scope>
    <source>
        <strain evidence="1 2">SAG 2036</strain>
    </source>
</reference>
<name>A0AAW1NLT7_9CHLO</name>
<dbReference type="EMBL" id="JALJOQ010000288">
    <property type="protein sequence ID" value="KAK9785873.1"/>
    <property type="molecule type" value="Genomic_DNA"/>
</dbReference>
<evidence type="ECO:0000313" key="1">
    <source>
        <dbReference type="EMBL" id="KAK9785873.1"/>
    </source>
</evidence>
<dbReference type="Proteomes" id="UP001465755">
    <property type="component" value="Unassembled WGS sequence"/>
</dbReference>
<dbReference type="InterPro" id="IPR019141">
    <property type="entry name" value="DUF2045"/>
</dbReference>
<accession>A0AAW1NLT7</accession>
<proteinExistence type="predicted"/>
<organism evidence="1 2">
    <name type="scientific">Symbiochloris irregularis</name>
    <dbReference type="NCBI Taxonomy" id="706552"/>
    <lineage>
        <taxon>Eukaryota</taxon>
        <taxon>Viridiplantae</taxon>
        <taxon>Chlorophyta</taxon>
        <taxon>core chlorophytes</taxon>
        <taxon>Trebouxiophyceae</taxon>
        <taxon>Trebouxiales</taxon>
        <taxon>Trebouxiaceae</taxon>
        <taxon>Symbiochloris</taxon>
    </lineage>
</organism>
<dbReference type="PANTHER" id="PTHR21477">
    <property type="entry name" value="ZGC:172139"/>
    <property type="match status" value="1"/>
</dbReference>
<comment type="caution">
    <text evidence="1">The sequence shown here is derived from an EMBL/GenBank/DDBJ whole genome shotgun (WGS) entry which is preliminary data.</text>
</comment>
<evidence type="ECO:0000313" key="2">
    <source>
        <dbReference type="Proteomes" id="UP001465755"/>
    </source>
</evidence>
<dbReference type="PANTHER" id="PTHR21477:SF13">
    <property type="entry name" value="KIAA0930"/>
    <property type="match status" value="1"/>
</dbReference>
<protein>
    <submittedName>
        <fullName evidence="1">Uncharacterized protein</fullName>
    </submittedName>
</protein>
<dbReference type="Pfam" id="PF09741">
    <property type="entry name" value="DUF2045"/>
    <property type="match status" value="1"/>
</dbReference>
<gene>
    <name evidence="1" type="ORF">WJX73_009841</name>
</gene>
<dbReference type="AlphaFoldDB" id="A0AAW1NLT7"/>